<evidence type="ECO:0000256" key="2">
    <source>
        <dbReference type="SAM" id="Coils"/>
    </source>
</evidence>
<protein>
    <recommendedName>
        <fullName evidence="5">CCHC-type domain-containing protein</fullName>
    </recommendedName>
</protein>
<proteinExistence type="predicted"/>
<feature type="coiled-coil region" evidence="2">
    <location>
        <begin position="475"/>
        <end position="502"/>
    </location>
</feature>
<dbReference type="HOGENOM" id="CLU_331005_0_0_1"/>
<dbReference type="PANTHER" id="PTHR33223">
    <property type="entry name" value="CCHC-TYPE DOMAIN-CONTAINING PROTEIN"/>
    <property type="match status" value="1"/>
</dbReference>
<organism evidence="7">
    <name type="scientific">Caenorhabditis brenneri</name>
    <name type="common">Nematode worm</name>
    <dbReference type="NCBI Taxonomy" id="135651"/>
    <lineage>
        <taxon>Eukaryota</taxon>
        <taxon>Metazoa</taxon>
        <taxon>Ecdysozoa</taxon>
        <taxon>Nematoda</taxon>
        <taxon>Chromadorea</taxon>
        <taxon>Rhabditida</taxon>
        <taxon>Rhabditina</taxon>
        <taxon>Rhabditomorpha</taxon>
        <taxon>Rhabditoidea</taxon>
        <taxon>Rhabditidae</taxon>
        <taxon>Peloderinae</taxon>
        <taxon>Caenorhabditis</taxon>
    </lineage>
</organism>
<dbReference type="GO" id="GO:0008270">
    <property type="term" value="F:zinc ion binding"/>
    <property type="evidence" value="ECO:0007669"/>
    <property type="project" value="UniProtKB-KW"/>
</dbReference>
<dbReference type="InterPro" id="IPR001878">
    <property type="entry name" value="Znf_CCHC"/>
</dbReference>
<dbReference type="InterPro" id="IPR005162">
    <property type="entry name" value="Retrotrans_gag_dom"/>
</dbReference>
<name>G0MQQ1_CAEBE</name>
<feature type="transmembrane region" description="Helical" evidence="4">
    <location>
        <begin position="817"/>
        <end position="836"/>
    </location>
</feature>
<evidence type="ECO:0000259" key="5">
    <source>
        <dbReference type="PROSITE" id="PS50158"/>
    </source>
</evidence>
<keyword evidence="4" id="KW-0472">Membrane</keyword>
<evidence type="ECO:0000256" key="1">
    <source>
        <dbReference type="PROSITE-ProRule" id="PRU00047"/>
    </source>
</evidence>
<evidence type="ECO:0000256" key="4">
    <source>
        <dbReference type="SAM" id="Phobius"/>
    </source>
</evidence>
<dbReference type="eggNOG" id="KOG4740">
    <property type="taxonomic scope" value="Eukaryota"/>
</dbReference>
<keyword evidence="4" id="KW-1133">Transmembrane helix</keyword>
<feature type="region of interest" description="Disordered" evidence="3">
    <location>
        <begin position="1"/>
        <end position="23"/>
    </location>
</feature>
<gene>
    <name evidence="6" type="ORF">CAEBREN_07759</name>
</gene>
<reference evidence="7" key="1">
    <citation type="submission" date="2011-07" db="EMBL/GenBank/DDBJ databases">
        <authorList>
            <consortium name="Caenorhabditis brenneri Sequencing and Analysis Consortium"/>
            <person name="Wilson R.K."/>
        </authorList>
    </citation>
    <scope>NUCLEOTIDE SEQUENCE [LARGE SCALE GENOMIC DNA]</scope>
    <source>
        <strain evidence="7">PB2801</strain>
    </source>
</reference>
<keyword evidence="1" id="KW-0479">Metal-binding</keyword>
<feature type="compositionally biased region" description="Polar residues" evidence="3">
    <location>
        <begin position="143"/>
        <end position="154"/>
    </location>
</feature>
<keyword evidence="4" id="KW-0812">Transmembrane</keyword>
<feature type="domain" description="CCHC-type" evidence="5">
    <location>
        <begin position="400"/>
        <end position="413"/>
    </location>
</feature>
<evidence type="ECO:0000313" key="7">
    <source>
        <dbReference type="Proteomes" id="UP000008068"/>
    </source>
</evidence>
<dbReference type="OMA" id="GASHENF"/>
<keyword evidence="7" id="KW-1185">Reference proteome</keyword>
<feature type="region of interest" description="Disordered" evidence="3">
    <location>
        <begin position="135"/>
        <end position="181"/>
    </location>
</feature>
<sequence length="866" mass="95986">MPDDDTSPNPSPNLQPVSPTSPEPVVLATDACIGLLRTSKITADTITTVRNAVAEDLRFVHTRITDVSDAASGRFERAEQRLAILEGKFESLKVASPQVLVATDSQLTLTPTITNSGIPQTNDPLATPLASTIRRSHVPPPLNLSTENPDNTVTVEEPSTPRPTSLNLSEPPGAPIRPSTTRKSESFYVNVMSMKMPLNIPTFSGASHENFSTFIRSFMDHANAAKSQLTPESKLSVFLTYLTDFARDKAQELMDTKQEASFDDVVAYLKSTFQDPTRAETERQQLRQCTQRPDESVDAFSTRVRKLAQSAYVDKSRDYIADKAKEAFLDGLAFNLKFHVKGESSSTFQEAQNSAIKFELLLAEAAKANTIAPQGLAVVPAPQEFPHQPDQPRFKTGTVCFRCGFEGHYKNQCWRFQNEHDQDNYQNHGPRPQYFDRTPQFPTNDPVQRYQIRGDQQQYNSRYINSLEPVQNPLVDQLRFELQANQAQMDALIKRNAELAAAATSAPASKRINVLAAVPRLGPLLTLFTLVTLISPSSAFTPLISFSGTFVKETVNCFMMPTSIRARYGSEAPHSAAGPMENCKFSSGACTTREGATFIWKPVETQQQRYIFFATMKGHKSDRIWLSENKEFFLSFDGKSHKVIDGNKKLLLTDQGCAVMVPPRDKRHAEPEEEAANINMTSFVTSNQPPAQLTANRFAVLEKSGTRFWHDFMALCASSNRLASATLAAAASNPPIAARKLTGKENIQAKFIKGQYTDVWEAMRGSPYVTSRRFSVHEDPSTGSITVANLEKAVSVWEKFKSFAETVFSVCSIVCDLIVMVIVGIVLIFGVAKFYIGPWLVLVRAKSENPVPTTSEGLNRSYQPEE</sequence>
<dbReference type="AlphaFoldDB" id="G0MQQ1"/>
<dbReference type="PROSITE" id="PS50158">
    <property type="entry name" value="ZF_CCHC"/>
    <property type="match status" value="1"/>
</dbReference>
<dbReference type="Proteomes" id="UP000008068">
    <property type="component" value="Unassembled WGS sequence"/>
</dbReference>
<keyword evidence="1" id="KW-0863">Zinc-finger</keyword>
<dbReference type="Pfam" id="PF03732">
    <property type="entry name" value="Retrotrans_gag"/>
    <property type="match status" value="1"/>
</dbReference>
<accession>G0MQQ1</accession>
<dbReference type="PANTHER" id="PTHR33223:SF6">
    <property type="entry name" value="CCHC-TYPE DOMAIN-CONTAINING PROTEIN"/>
    <property type="match status" value="1"/>
</dbReference>
<dbReference type="InParanoid" id="G0MQQ1"/>
<keyword evidence="1" id="KW-0862">Zinc</keyword>
<dbReference type="OrthoDB" id="5819653at2759"/>
<evidence type="ECO:0000313" key="6">
    <source>
        <dbReference type="EMBL" id="EGT41550.1"/>
    </source>
</evidence>
<evidence type="ECO:0000256" key="3">
    <source>
        <dbReference type="SAM" id="MobiDB-lite"/>
    </source>
</evidence>
<keyword evidence="2" id="KW-0175">Coiled coil</keyword>
<dbReference type="EMBL" id="GL379807">
    <property type="protein sequence ID" value="EGT41550.1"/>
    <property type="molecule type" value="Genomic_DNA"/>
</dbReference>
<dbReference type="GO" id="GO:0003676">
    <property type="term" value="F:nucleic acid binding"/>
    <property type="evidence" value="ECO:0007669"/>
    <property type="project" value="InterPro"/>
</dbReference>